<dbReference type="EMBL" id="CM042040">
    <property type="protein sequence ID" value="KAI3717515.1"/>
    <property type="molecule type" value="Genomic_DNA"/>
</dbReference>
<proteinExistence type="predicted"/>
<gene>
    <name evidence="1" type="ORF">L1987_69187</name>
</gene>
<protein>
    <submittedName>
        <fullName evidence="1">Uncharacterized protein</fullName>
    </submittedName>
</protein>
<name>A0ACB9B5N5_9ASTR</name>
<evidence type="ECO:0000313" key="2">
    <source>
        <dbReference type="Proteomes" id="UP001056120"/>
    </source>
</evidence>
<dbReference type="Proteomes" id="UP001056120">
    <property type="component" value="Linkage Group LG23"/>
</dbReference>
<sequence length="499" mass="55318">MTKSDSSDAPSQAHPRRLTKVTLPESSSKRKRQATSSEYEPDSDPDVATERRRRESINKQRGDRPYQAILHEVEVSAQRLARVTTVSNDSTFTSLSQQLYRRQWRRPRVTPDVATTTITEEVHVIVSLTVQSVQVAVKTPILTESVTITPTTIQTSTIPTSIPTTTRQHISEPFPKLDFTYGFDFDEIFTFPTHQAKASSSREPDPRDTRITTLETQVASLLEMLRKSREESDKQQRQINSLIDEVAALKKQWAADKKQCFEHDTMVKLVCDMAKTLAAQGESLKELLEKQPPKPSSEEACHLVDLTKGDDQEKDPEAGPSGSEQQSLDLAIIPISTMSMAEGESTQNEGGGDASGGSKGKSVADVLKDLSDDASNDVILFLEPDYSKEAHIEALCNLEEGEIDYSDDWDEEDDDVVIEVPKGDGEGEYEFEDEEIFEVASFENHLDTGSVEPTSTVEVSTEASPADPTPMDPEAQKDKHMAASSLKDPAPDWQKTSII</sequence>
<comment type="caution">
    <text evidence="1">The sequence shown here is derived from an EMBL/GenBank/DDBJ whole genome shotgun (WGS) entry which is preliminary data.</text>
</comment>
<reference evidence="2" key="1">
    <citation type="journal article" date="2022" name="Mol. Ecol. Resour.">
        <title>The genomes of chicory, endive, great burdock and yacon provide insights into Asteraceae palaeo-polyploidization history and plant inulin production.</title>
        <authorList>
            <person name="Fan W."/>
            <person name="Wang S."/>
            <person name="Wang H."/>
            <person name="Wang A."/>
            <person name="Jiang F."/>
            <person name="Liu H."/>
            <person name="Zhao H."/>
            <person name="Xu D."/>
            <person name="Zhang Y."/>
        </authorList>
    </citation>
    <scope>NUCLEOTIDE SEQUENCE [LARGE SCALE GENOMIC DNA]</scope>
    <source>
        <strain evidence="2">cv. Yunnan</strain>
    </source>
</reference>
<evidence type="ECO:0000313" key="1">
    <source>
        <dbReference type="EMBL" id="KAI3717515.1"/>
    </source>
</evidence>
<organism evidence="1 2">
    <name type="scientific">Smallanthus sonchifolius</name>
    <dbReference type="NCBI Taxonomy" id="185202"/>
    <lineage>
        <taxon>Eukaryota</taxon>
        <taxon>Viridiplantae</taxon>
        <taxon>Streptophyta</taxon>
        <taxon>Embryophyta</taxon>
        <taxon>Tracheophyta</taxon>
        <taxon>Spermatophyta</taxon>
        <taxon>Magnoliopsida</taxon>
        <taxon>eudicotyledons</taxon>
        <taxon>Gunneridae</taxon>
        <taxon>Pentapetalae</taxon>
        <taxon>asterids</taxon>
        <taxon>campanulids</taxon>
        <taxon>Asterales</taxon>
        <taxon>Asteraceae</taxon>
        <taxon>Asteroideae</taxon>
        <taxon>Heliantheae alliance</taxon>
        <taxon>Millerieae</taxon>
        <taxon>Smallanthus</taxon>
    </lineage>
</organism>
<reference evidence="1 2" key="2">
    <citation type="journal article" date="2022" name="Mol. Ecol. Resour.">
        <title>The genomes of chicory, endive, great burdock and yacon provide insights into Asteraceae paleo-polyploidization history and plant inulin production.</title>
        <authorList>
            <person name="Fan W."/>
            <person name="Wang S."/>
            <person name="Wang H."/>
            <person name="Wang A."/>
            <person name="Jiang F."/>
            <person name="Liu H."/>
            <person name="Zhao H."/>
            <person name="Xu D."/>
            <person name="Zhang Y."/>
        </authorList>
    </citation>
    <scope>NUCLEOTIDE SEQUENCE [LARGE SCALE GENOMIC DNA]</scope>
    <source>
        <strain evidence="2">cv. Yunnan</strain>
        <tissue evidence="1">Leaves</tissue>
    </source>
</reference>
<accession>A0ACB9B5N5</accession>
<keyword evidence="2" id="KW-1185">Reference proteome</keyword>